<sequence length="389" mass="44304">MIKTVFNITIREWKRILSRPQLYVVLLIVPPVICFLYGFIYEKEFARDLPVAIWDESNSPLSRQFTFMLEETESIHITRQVHSAVELKQLMERGEIQAGIHFPKRMDDDIKSRRTVYITLYTNTSMVVTGKLIYKDAAKVLITAGSGVILQKFVKTGMAEDKAMALVQPIRLTTYFLYNAQYNYMKYLVPGLIAMGLQMIILMVTVIVINEEEKDGTIGELKVMAKGAASNIMIGKGLAYLGASWLHYLLATCIVYPFFAQGQIGGSVSLFILFNLLIIACISIGMMISILVSDVMVACDLGVFYTSPAFVFSGFTFPRWGMPWYDQFYAWIMPFAPFVDGFFKVFFMELPLKYLHHEMGVLLLYTIIAFPIGLFVLQHKLNKLSLQHV</sequence>
<name>A0A3E1Y2F0_9BACT</name>
<feature type="transmembrane region" description="Helical" evidence="6">
    <location>
        <begin position="303"/>
        <end position="322"/>
    </location>
</feature>
<accession>A0A3E1Y2F0</accession>
<reference evidence="8 9" key="1">
    <citation type="submission" date="2018-07" db="EMBL/GenBank/DDBJ databases">
        <title>Chitinophaga K2CV101002-2 sp. nov., isolated from a monsoon evergreen broad-leaved forest soil.</title>
        <authorList>
            <person name="Lv Y."/>
        </authorList>
    </citation>
    <scope>NUCLEOTIDE SEQUENCE [LARGE SCALE GENOMIC DNA]</scope>
    <source>
        <strain evidence="8 9">GDMCC 1.1288</strain>
    </source>
</reference>
<feature type="domain" description="ABC-2 type transporter transmembrane" evidence="7">
    <location>
        <begin position="24"/>
        <end position="374"/>
    </location>
</feature>
<dbReference type="AlphaFoldDB" id="A0A3E1Y2F0"/>
<evidence type="ECO:0000256" key="3">
    <source>
        <dbReference type="ARBA" id="ARBA00022692"/>
    </source>
</evidence>
<keyword evidence="2" id="KW-1003">Cell membrane</keyword>
<dbReference type="Pfam" id="PF12698">
    <property type="entry name" value="ABC2_membrane_3"/>
    <property type="match status" value="1"/>
</dbReference>
<feature type="transmembrane region" description="Helical" evidence="6">
    <location>
        <begin position="21"/>
        <end position="40"/>
    </location>
</feature>
<dbReference type="InterPro" id="IPR051449">
    <property type="entry name" value="ABC-2_transporter_component"/>
</dbReference>
<evidence type="ECO:0000256" key="6">
    <source>
        <dbReference type="SAM" id="Phobius"/>
    </source>
</evidence>
<dbReference type="OrthoDB" id="9811522at2"/>
<dbReference type="Proteomes" id="UP000260644">
    <property type="component" value="Unassembled WGS sequence"/>
</dbReference>
<proteinExistence type="predicted"/>
<dbReference type="PANTHER" id="PTHR30294">
    <property type="entry name" value="MEMBRANE COMPONENT OF ABC TRANSPORTER YHHJ-RELATED"/>
    <property type="match status" value="1"/>
</dbReference>
<feature type="transmembrane region" description="Helical" evidence="6">
    <location>
        <begin position="187"/>
        <end position="209"/>
    </location>
</feature>
<keyword evidence="4 6" id="KW-1133">Transmembrane helix</keyword>
<evidence type="ECO:0000256" key="4">
    <source>
        <dbReference type="ARBA" id="ARBA00022989"/>
    </source>
</evidence>
<evidence type="ECO:0000313" key="9">
    <source>
        <dbReference type="Proteomes" id="UP000260644"/>
    </source>
</evidence>
<comment type="caution">
    <text evidence="8">The sequence shown here is derived from an EMBL/GenBank/DDBJ whole genome shotgun (WGS) entry which is preliminary data.</text>
</comment>
<feature type="transmembrane region" description="Helical" evidence="6">
    <location>
        <begin position="328"/>
        <end position="347"/>
    </location>
</feature>
<evidence type="ECO:0000256" key="2">
    <source>
        <dbReference type="ARBA" id="ARBA00022475"/>
    </source>
</evidence>
<dbReference type="GO" id="GO:0005886">
    <property type="term" value="C:plasma membrane"/>
    <property type="evidence" value="ECO:0007669"/>
    <property type="project" value="UniProtKB-SubCell"/>
</dbReference>
<evidence type="ECO:0000256" key="5">
    <source>
        <dbReference type="ARBA" id="ARBA00023136"/>
    </source>
</evidence>
<dbReference type="EMBL" id="QPMM01000018">
    <property type="protein sequence ID" value="RFS18870.1"/>
    <property type="molecule type" value="Genomic_DNA"/>
</dbReference>
<keyword evidence="3 6" id="KW-0812">Transmembrane</keyword>
<dbReference type="Gene3D" id="3.40.1710.10">
    <property type="entry name" value="abc type-2 transporter like domain"/>
    <property type="match status" value="1"/>
</dbReference>
<evidence type="ECO:0000259" key="7">
    <source>
        <dbReference type="Pfam" id="PF12698"/>
    </source>
</evidence>
<gene>
    <name evidence="8" type="ORF">DVR12_26175</name>
</gene>
<dbReference type="PANTHER" id="PTHR30294:SF46">
    <property type="entry name" value="ABC TRANSPORTER PERMEASE"/>
    <property type="match status" value="1"/>
</dbReference>
<protein>
    <submittedName>
        <fullName evidence="8">ABC transporter permease</fullName>
    </submittedName>
</protein>
<keyword evidence="5 6" id="KW-0472">Membrane</keyword>
<organism evidence="8 9">
    <name type="scientific">Chitinophaga silvatica</name>
    <dbReference type="NCBI Taxonomy" id="2282649"/>
    <lineage>
        <taxon>Bacteria</taxon>
        <taxon>Pseudomonadati</taxon>
        <taxon>Bacteroidota</taxon>
        <taxon>Chitinophagia</taxon>
        <taxon>Chitinophagales</taxon>
        <taxon>Chitinophagaceae</taxon>
        <taxon>Chitinophaga</taxon>
    </lineage>
</organism>
<evidence type="ECO:0000313" key="8">
    <source>
        <dbReference type="EMBL" id="RFS18870.1"/>
    </source>
</evidence>
<dbReference type="GO" id="GO:0140359">
    <property type="term" value="F:ABC-type transporter activity"/>
    <property type="evidence" value="ECO:0007669"/>
    <property type="project" value="InterPro"/>
</dbReference>
<keyword evidence="9" id="KW-1185">Reference proteome</keyword>
<feature type="transmembrane region" description="Helical" evidence="6">
    <location>
        <begin position="271"/>
        <end position="291"/>
    </location>
</feature>
<feature type="transmembrane region" description="Helical" evidence="6">
    <location>
        <begin position="359"/>
        <end position="377"/>
    </location>
</feature>
<comment type="subcellular location">
    <subcellularLocation>
        <location evidence="1">Cell membrane</location>
        <topology evidence="1">Multi-pass membrane protein</topology>
    </subcellularLocation>
</comment>
<evidence type="ECO:0000256" key="1">
    <source>
        <dbReference type="ARBA" id="ARBA00004651"/>
    </source>
</evidence>
<dbReference type="RefSeq" id="WP_116978772.1">
    <property type="nucleotide sequence ID" value="NZ_QPMM01000018.1"/>
</dbReference>
<feature type="transmembrane region" description="Helical" evidence="6">
    <location>
        <begin position="238"/>
        <end position="259"/>
    </location>
</feature>
<dbReference type="InterPro" id="IPR013525">
    <property type="entry name" value="ABC2_TM"/>
</dbReference>